<dbReference type="EMBL" id="UOFN01000061">
    <property type="protein sequence ID" value="VAW76547.1"/>
    <property type="molecule type" value="Genomic_DNA"/>
</dbReference>
<dbReference type="NCBIfam" id="NF041766">
    <property type="entry name" value="choice_anch_U"/>
    <property type="match status" value="1"/>
</dbReference>
<dbReference type="AlphaFoldDB" id="A0A3B0YLW8"/>
<proteinExistence type="predicted"/>
<reference evidence="1" key="1">
    <citation type="submission" date="2018-06" db="EMBL/GenBank/DDBJ databases">
        <authorList>
            <person name="Zhirakovskaya E."/>
        </authorList>
    </citation>
    <scope>NUCLEOTIDE SEQUENCE</scope>
</reference>
<gene>
    <name evidence="1" type="ORF">MNBD_GAMMA15-427</name>
</gene>
<evidence type="ECO:0000313" key="1">
    <source>
        <dbReference type="EMBL" id="VAW76547.1"/>
    </source>
</evidence>
<dbReference type="InterPro" id="IPR053784">
    <property type="entry name" value="Choice_anch_U_dom"/>
</dbReference>
<organism evidence="1">
    <name type="scientific">hydrothermal vent metagenome</name>
    <dbReference type="NCBI Taxonomy" id="652676"/>
    <lineage>
        <taxon>unclassified sequences</taxon>
        <taxon>metagenomes</taxon>
        <taxon>ecological metagenomes</taxon>
    </lineage>
</organism>
<name>A0A3B0YLW8_9ZZZZ</name>
<accession>A0A3B0YLW8</accession>
<sequence>MYNQRMFSGTLLAFFLVLALPDYAVGQSSDESDGAFTLAENMTLDVSVKSLYNVTTFTIEPGATLTLINGQPGQSFDVHATGAVRIDGAIDAAGQNISFYSDTEIVLAGNIIAGELALNGPQGNVSTNGGSGLIAGGVILTNGGSICTTALAGTCDELILLPGSGATVLEPGGISLPVIESIILSISGYNQADLDALADFTEAPPSGAQNVFPLRGVIAHAVNFIRLSGPAAPPPVFHWQIATAGSFEPAVQVFDRELAGELSDTLEIPRGLLKPDTLYWIRYRNQIADVWSSWSSGKLIRTTSLDPEDIDSNGVADGYQVSGFADTNNNEVDDNAEGIRTVLENAGTSMVGITTGSGDVTAITTLPASIIPVEELSAGSLSYGLFAFSIEGLPVDVTSPASVSVIFYFPEALPADSRWYKFDEASETVLDYTDQVTFSGNTATVRLVDGGPGDSDGLVNGRIVDPGGPGVATGVGGSEGGGCALNVHRKYDGGLLFVLLVSGMSVVWRRKRRSG</sequence>
<protein>
    <submittedName>
        <fullName evidence="1">Uncharacterized protein</fullName>
    </submittedName>
</protein>